<accession>A0A0C2N8M2</accession>
<comment type="caution">
    <text evidence="1">The sequence shown here is derived from an EMBL/GenBank/DDBJ whole genome shotgun (WGS) entry which is preliminary data.</text>
</comment>
<keyword evidence="2" id="KW-1185">Reference proteome</keyword>
<sequence>MFIFYFQRLEYYSNTLSQIIYVLKDGEKSFKLWKPKNRNGSLYINTFMSARNVLFGKSEKDRSFFFIDRDLKIYSTQIYYLNTTIIPSDYDPSYIIKIINKNDTVI</sequence>
<name>A0A0C2N8M2_THEKT</name>
<organism evidence="1 2">
    <name type="scientific">Thelohanellus kitauei</name>
    <name type="common">Myxosporean</name>
    <dbReference type="NCBI Taxonomy" id="669202"/>
    <lineage>
        <taxon>Eukaryota</taxon>
        <taxon>Metazoa</taxon>
        <taxon>Cnidaria</taxon>
        <taxon>Myxozoa</taxon>
        <taxon>Myxosporea</taxon>
        <taxon>Bivalvulida</taxon>
        <taxon>Platysporina</taxon>
        <taxon>Myxobolidae</taxon>
        <taxon>Thelohanellus</taxon>
    </lineage>
</organism>
<dbReference type="Proteomes" id="UP000031668">
    <property type="component" value="Unassembled WGS sequence"/>
</dbReference>
<reference evidence="1 2" key="1">
    <citation type="journal article" date="2014" name="Genome Biol. Evol.">
        <title>The genome of the myxosporean Thelohanellus kitauei shows adaptations to nutrient acquisition within its fish host.</title>
        <authorList>
            <person name="Yang Y."/>
            <person name="Xiong J."/>
            <person name="Zhou Z."/>
            <person name="Huo F."/>
            <person name="Miao W."/>
            <person name="Ran C."/>
            <person name="Liu Y."/>
            <person name="Zhang J."/>
            <person name="Feng J."/>
            <person name="Wang M."/>
            <person name="Wang M."/>
            <person name="Wang L."/>
            <person name="Yao B."/>
        </authorList>
    </citation>
    <scope>NUCLEOTIDE SEQUENCE [LARGE SCALE GENOMIC DNA]</scope>
    <source>
        <strain evidence="1">Wuqing</strain>
    </source>
</reference>
<dbReference type="AlphaFoldDB" id="A0A0C2N8M2"/>
<evidence type="ECO:0000313" key="1">
    <source>
        <dbReference type="EMBL" id="KII70267.1"/>
    </source>
</evidence>
<gene>
    <name evidence="1" type="ORF">RF11_13505</name>
</gene>
<proteinExistence type="predicted"/>
<protein>
    <submittedName>
        <fullName evidence="1">Uncharacterized protein</fullName>
    </submittedName>
</protein>
<evidence type="ECO:0000313" key="2">
    <source>
        <dbReference type="Proteomes" id="UP000031668"/>
    </source>
</evidence>
<dbReference type="EMBL" id="JWZT01002104">
    <property type="protein sequence ID" value="KII70267.1"/>
    <property type="molecule type" value="Genomic_DNA"/>
</dbReference>